<dbReference type="AlphaFoldDB" id="A0AA38XLF6"/>
<dbReference type="Proteomes" id="UP001172673">
    <property type="component" value="Unassembled WGS sequence"/>
</dbReference>
<accession>A0AA38XLF6</accession>
<organism evidence="2 3">
    <name type="scientific">Cladophialophora chaetospira</name>
    <dbReference type="NCBI Taxonomy" id="386627"/>
    <lineage>
        <taxon>Eukaryota</taxon>
        <taxon>Fungi</taxon>
        <taxon>Dikarya</taxon>
        <taxon>Ascomycota</taxon>
        <taxon>Pezizomycotina</taxon>
        <taxon>Eurotiomycetes</taxon>
        <taxon>Chaetothyriomycetidae</taxon>
        <taxon>Chaetothyriales</taxon>
        <taxon>Herpotrichiellaceae</taxon>
        <taxon>Cladophialophora</taxon>
    </lineage>
</organism>
<name>A0AA38XLF6_9EURO</name>
<proteinExistence type="predicted"/>
<dbReference type="EMBL" id="JAPDRK010000002">
    <property type="protein sequence ID" value="KAJ9615659.1"/>
    <property type="molecule type" value="Genomic_DNA"/>
</dbReference>
<dbReference type="PANTHER" id="PTHR42100">
    <property type="entry name" value="OXIDOREDUCTASE 178 KDA SUBUNIT, PUTATIVE (AFU_ORTHOLOGUE AFUA_8G04320)-RELATED"/>
    <property type="match status" value="1"/>
</dbReference>
<evidence type="ECO:0000313" key="3">
    <source>
        <dbReference type="Proteomes" id="UP001172673"/>
    </source>
</evidence>
<gene>
    <name evidence="2" type="ORF">H2200_001735</name>
</gene>
<feature type="region of interest" description="Disordered" evidence="1">
    <location>
        <begin position="1"/>
        <end position="22"/>
    </location>
</feature>
<evidence type="ECO:0000256" key="1">
    <source>
        <dbReference type="SAM" id="MobiDB-lite"/>
    </source>
</evidence>
<sequence length="198" mass="21488">MSFVSRGARAAARPLRRSIRQQPRRFAGHEAGHGHGDAHHSGESAFHVAGGSGQEGFGKGFYFALATIPLFYVVYSVASSPGDNAVTRLTQRYDAGKEAMARQDALHTTMMEQAAADRQLFGASPVNAAGPPLRMQEMFNTGSPWNVSAGQGSADLSALSQHYDDRYKDLEQERIARLKKQKGSVYDMPLARVDSSDT</sequence>
<dbReference type="PANTHER" id="PTHR42100:SF1">
    <property type="entry name" value="OXIDOREDUCTASE 178 KDA SUBUNIT, PUTATIVE (AFU_ORTHOLOGUE AFUA_8G04320)-RELATED"/>
    <property type="match status" value="1"/>
</dbReference>
<comment type="caution">
    <text evidence="2">The sequence shown here is derived from an EMBL/GenBank/DDBJ whole genome shotgun (WGS) entry which is preliminary data.</text>
</comment>
<protein>
    <submittedName>
        <fullName evidence="2">Uncharacterized protein</fullName>
    </submittedName>
</protein>
<reference evidence="2" key="1">
    <citation type="submission" date="2022-10" db="EMBL/GenBank/DDBJ databases">
        <title>Culturing micro-colonial fungi from biological soil crusts in the Mojave desert and describing Neophaeococcomyces mojavensis, and introducing the new genera and species Taxawa tesnikishii.</title>
        <authorList>
            <person name="Kurbessoian T."/>
            <person name="Stajich J.E."/>
        </authorList>
    </citation>
    <scope>NUCLEOTIDE SEQUENCE</scope>
    <source>
        <strain evidence="2">TK_41</strain>
    </source>
</reference>
<feature type="compositionally biased region" description="Low complexity" evidence="1">
    <location>
        <begin position="1"/>
        <end position="13"/>
    </location>
</feature>
<dbReference type="GO" id="GO:0005739">
    <property type="term" value="C:mitochondrion"/>
    <property type="evidence" value="ECO:0007669"/>
    <property type="project" value="InterPro"/>
</dbReference>
<evidence type="ECO:0000313" key="2">
    <source>
        <dbReference type="EMBL" id="KAJ9615659.1"/>
    </source>
</evidence>
<keyword evidence="3" id="KW-1185">Reference proteome</keyword>
<dbReference type="InterPro" id="IPR034444">
    <property type="entry name" value="Nuo17.8"/>
</dbReference>